<dbReference type="RefSeq" id="WP_345212681.1">
    <property type="nucleotide sequence ID" value="NZ_BAABFT010000011.1"/>
</dbReference>
<gene>
    <name evidence="1" type="ORF">GCM10023149_37350</name>
</gene>
<reference evidence="2" key="1">
    <citation type="journal article" date="2019" name="Int. J. Syst. Evol. Microbiol.">
        <title>The Global Catalogue of Microorganisms (GCM) 10K type strain sequencing project: providing services to taxonomists for standard genome sequencing and annotation.</title>
        <authorList>
            <consortium name="The Broad Institute Genomics Platform"/>
            <consortium name="The Broad Institute Genome Sequencing Center for Infectious Disease"/>
            <person name="Wu L."/>
            <person name="Ma J."/>
        </authorList>
    </citation>
    <scope>NUCLEOTIDE SEQUENCE [LARGE SCALE GENOMIC DNA]</scope>
    <source>
        <strain evidence="2">JCM 17705</strain>
    </source>
</reference>
<organism evidence="1 2">
    <name type="scientific">Mucilaginibacter gynuensis</name>
    <dbReference type="NCBI Taxonomy" id="1302236"/>
    <lineage>
        <taxon>Bacteria</taxon>
        <taxon>Pseudomonadati</taxon>
        <taxon>Bacteroidota</taxon>
        <taxon>Sphingobacteriia</taxon>
        <taxon>Sphingobacteriales</taxon>
        <taxon>Sphingobacteriaceae</taxon>
        <taxon>Mucilaginibacter</taxon>
    </lineage>
</organism>
<dbReference type="EMBL" id="BAABFT010000011">
    <property type="protein sequence ID" value="GAA4331505.1"/>
    <property type="molecule type" value="Genomic_DNA"/>
</dbReference>
<sequence length="129" mass="14517">MDLKSLVKNYISAVKRHAIAAEDQAKFRAQLLEMQHNISEDDINFISFSLAQRVINIGADKEAADDELNQASFQLQDTQLRLLSALKFIKYVPVIVDLDNGETFLIEPVKIGDTYAIKFTNRSNKTGNS</sequence>
<comment type="caution">
    <text evidence="1">The sequence shown here is derived from an EMBL/GenBank/DDBJ whole genome shotgun (WGS) entry which is preliminary data.</text>
</comment>
<dbReference type="Proteomes" id="UP001500582">
    <property type="component" value="Unassembled WGS sequence"/>
</dbReference>
<name>A0ABP8GXR1_9SPHI</name>
<keyword evidence="2" id="KW-1185">Reference proteome</keyword>
<protein>
    <submittedName>
        <fullName evidence="1">Uncharacterized protein</fullName>
    </submittedName>
</protein>
<evidence type="ECO:0000313" key="1">
    <source>
        <dbReference type="EMBL" id="GAA4331505.1"/>
    </source>
</evidence>
<evidence type="ECO:0000313" key="2">
    <source>
        <dbReference type="Proteomes" id="UP001500582"/>
    </source>
</evidence>
<proteinExistence type="predicted"/>
<accession>A0ABP8GXR1</accession>